<feature type="transmembrane region" description="Helical" evidence="9">
    <location>
        <begin position="371"/>
        <end position="391"/>
    </location>
</feature>
<feature type="transmembrane region" description="Helical" evidence="9">
    <location>
        <begin position="62"/>
        <end position="79"/>
    </location>
</feature>
<evidence type="ECO:0000256" key="1">
    <source>
        <dbReference type="ARBA" id="ARBA00004141"/>
    </source>
</evidence>
<evidence type="ECO:0000256" key="4">
    <source>
        <dbReference type="ARBA" id="ARBA00022449"/>
    </source>
</evidence>
<dbReference type="Pfam" id="PF00999">
    <property type="entry name" value="Na_H_Exchanger"/>
    <property type="match status" value="1"/>
</dbReference>
<evidence type="ECO:0000256" key="5">
    <source>
        <dbReference type="ARBA" id="ARBA00022692"/>
    </source>
</evidence>
<feature type="transmembrane region" description="Helical" evidence="9">
    <location>
        <begin position="37"/>
        <end position="56"/>
    </location>
</feature>
<feature type="transmembrane region" description="Helical" evidence="9">
    <location>
        <begin position="12"/>
        <end position="30"/>
    </location>
</feature>
<comment type="similarity">
    <text evidence="2">Belongs to the monovalent cation:proton antiporter 2 (CPA2) transporter (TC 2.A.37) family.</text>
</comment>
<evidence type="ECO:0000259" key="11">
    <source>
        <dbReference type="PROSITE" id="PS51202"/>
    </source>
</evidence>
<dbReference type="GO" id="GO:0015297">
    <property type="term" value="F:antiporter activity"/>
    <property type="evidence" value="ECO:0007669"/>
    <property type="project" value="UniProtKB-KW"/>
</dbReference>
<feature type="transmembrane region" description="Helical" evidence="9">
    <location>
        <begin position="161"/>
        <end position="181"/>
    </location>
</feature>
<proteinExistence type="inferred from homology"/>
<dbReference type="InterPro" id="IPR006037">
    <property type="entry name" value="RCK_C"/>
</dbReference>
<dbReference type="GO" id="GO:1902600">
    <property type="term" value="P:proton transmembrane transport"/>
    <property type="evidence" value="ECO:0007669"/>
    <property type="project" value="InterPro"/>
</dbReference>
<name>A0A8J4H6T1_9BACL</name>
<comment type="caution">
    <text evidence="12">The sequence shown here is derived from an EMBL/GenBank/DDBJ whole genome shotgun (WGS) entry which is preliminary data.</text>
</comment>
<dbReference type="GO" id="GO:0006813">
    <property type="term" value="P:potassium ion transport"/>
    <property type="evidence" value="ECO:0007669"/>
    <property type="project" value="InterPro"/>
</dbReference>
<feature type="transmembrane region" description="Helical" evidence="9">
    <location>
        <begin position="278"/>
        <end position="295"/>
    </location>
</feature>
<keyword evidence="5 9" id="KW-0812">Transmembrane</keyword>
<evidence type="ECO:0000256" key="7">
    <source>
        <dbReference type="ARBA" id="ARBA00023065"/>
    </source>
</evidence>
<evidence type="ECO:0000256" key="6">
    <source>
        <dbReference type="ARBA" id="ARBA00022989"/>
    </source>
</evidence>
<dbReference type="PROSITE" id="PS51202">
    <property type="entry name" value="RCK_C"/>
    <property type="match status" value="1"/>
</dbReference>
<dbReference type="Gene3D" id="3.30.70.1450">
    <property type="entry name" value="Regulator of K+ conductance, C-terminal domain"/>
    <property type="match status" value="1"/>
</dbReference>
<protein>
    <submittedName>
        <fullName evidence="12">Sodium:proton antiporter</fullName>
    </submittedName>
</protein>
<evidence type="ECO:0000313" key="13">
    <source>
        <dbReference type="Proteomes" id="UP000677918"/>
    </source>
</evidence>
<dbReference type="Proteomes" id="UP000677918">
    <property type="component" value="Unassembled WGS sequence"/>
</dbReference>
<evidence type="ECO:0000256" key="3">
    <source>
        <dbReference type="ARBA" id="ARBA00022448"/>
    </source>
</evidence>
<feature type="transmembrane region" description="Helical" evidence="9">
    <location>
        <begin position="130"/>
        <end position="149"/>
    </location>
</feature>
<comment type="subcellular location">
    <subcellularLocation>
        <location evidence="1">Membrane</location>
        <topology evidence="1">Multi-pass membrane protein</topology>
    </subcellularLocation>
</comment>
<dbReference type="PANTHER" id="PTHR43562:SF1">
    <property type="entry name" value="NA(+)_H(+) ANTIPORTER YJBQ-RELATED"/>
    <property type="match status" value="1"/>
</dbReference>
<evidence type="ECO:0000259" key="10">
    <source>
        <dbReference type="PROSITE" id="PS51201"/>
    </source>
</evidence>
<feature type="transmembrane region" description="Helical" evidence="9">
    <location>
        <begin position="100"/>
        <end position="124"/>
    </location>
</feature>
<dbReference type="InterPro" id="IPR036291">
    <property type="entry name" value="NAD(P)-bd_dom_sf"/>
</dbReference>
<feature type="domain" description="RCK C-terminal" evidence="11">
    <location>
        <begin position="534"/>
        <end position="614"/>
    </location>
</feature>
<evidence type="ECO:0000313" key="12">
    <source>
        <dbReference type="EMBL" id="GIQ70931.1"/>
    </source>
</evidence>
<keyword evidence="6 9" id="KW-1133">Transmembrane helix</keyword>
<dbReference type="Pfam" id="PF02080">
    <property type="entry name" value="TrkA_C"/>
    <property type="match status" value="1"/>
</dbReference>
<sequence length="614" mass="68435">MLAIEEHASLTSLLIVVAAAFLIPILLRVFRLKLIPVVVAEIVVGLIIGHSGFNIIQEDEMLGLLSMFGFIYLMFLSGLEIDFQALSRKKSRKKDEVNPLLPAFLVFVGIMIVSFGLAYGLVLIGLVSEPYLMTLIIATISLGVVMPVIKERKLMDKPLGQILLLITVLSDLATMILLAVFVSVRSQNTVQMLYLLLFFIFVLFVYLLIRWLAKGDRLDFLRKSTSQMGTRAVFALILLLVVMSETLEVEMILGAFLAGVIVSLMAPNKRFKHQLESFGYGFLIPIFFVMVGVRLDLGELFADRQILLFIPLLVAAIFISKLVPSLILRKWYPWRQVFASGFLVSSTLSLVIAAAAIAAQLEIISPSMEGALILAAVITCLIAPVIFNHLFPEQEAERKAIAIVGANHITLPVSQDLMREGYDVLLYSSQPPTERVESKEEKYSRFPLIEVPKLEKDSLQQAGLFDADTVVFGTMDDEVNIRLAEAAKQFGHRQIIVRVEDPEKHELLAREEGVRVISTLYASRTLLKAMIEHPSALKLITHHDDSVQEVEVNNPAYNLVSLRDLPVLGDTLVMRIYRGDSFVIPHGSTQIMLGDRLLVSGSVEHIQDMKRELG</sequence>
<dbReference type="GO" id="GO:0008324">
    <property type="term" value="F:monoatomic cation transmembrane transporter activity"/>
    <property type="evidence" value="ECO:0007669"/>
    <property type="project" value="InterPro"/>
</dbReference>
<dbReference type="InterPro" id="IPR003148">
    <property type="entry name" value="RCK_N"/>
</dbReference>
<evidence type="ECO:0000256" key="2">
    <source>
        <dbReference type="ARBA" id="ARBA00005551"/>
    </source>
</evidence>
<keyword evidence="3" id="KW-0813">Transport</keyword>
<keyword evidence="7" id="KW-0406">Ion transport</keyword>
<dbReference type="InterPro" id="IPR006153">
    <property type="entry name" value="Cation/H_exchanger_TM"/>
</dbReference>
<dbReference type="EMBL" id="BOVK01000064">
    <property type="protein sequence ID" value="GIQ70931.1"/>
    <property type="molecule type" value="Genomic_DNA"/>
</dbReference>
<organism evidence="12 13">
    <name type="scientific">Xylanibacillus composti</name>
    <dbReference type="NCBI Taxonomy" id="1572762"/>
    <lineage>
        <taxon>Bacteria</taxon>
        <taxon>Bacillati</taxon>
        <taxon>Bacillota</taxon>
        <taxon>Bacilli</taxon>
        <taxon>Bacillales</taxon>
        <taxon>Paenibacillaceae</taxon>
        <taxon>Xylanibacillus</taxon>
    </lineage>
</organism>
<gene>
    <name evidence="12" type="ORF">XYCOK13_37550</name>
</gene>
<keyword evidence="8 9" id="KW-0472">Membrane</keyword>
<feature type="transmembrane region" description="Helical" evidence="9">
    <location>
        <begin position="337"/>
        <end position="359"/>
    </location>
</feature>
<feature type="transmembrane region" description="Helical" evidence="9">
    <location>
        <begin position="307"/>
        <end position="328"/>
    </location>
</feature>
<keyword evidence="4" id="KW-0050">Antiport</keyword>
<dbReference type="Gene3D" id="1.20.1530.20">
    <property type="match status" value="1"/>
</dbReference>
<dbReference type="SUPFAM" id="SSF51735">
    <property type="entry name" value="NAD(P)-binding Rossmann-fold domains"/>
    <property type="match status" value="1"/>
</dbReference>
<dbReference type="AlphaFoldDB" id="A0A8J4H6T1"/>
<dbReference type="Pfam" id="PF02254">
    <property type="entry name" value="TrkA_N"/>
    <property type="match status" value="1"/>
</dbReference>
<dbReference type="PROSITE" id="PS51201">
    <property type="entry name" value="RCK_N"/>
    <property type="match status" value="1"/>
</dbReference>
<dbReference type="SUPFAM" id="SSF116726">
    <property type="entry name" value="TrkA C-terminal domain-like"/>
    <property type="match status" value="1"/>
</dbReference>
<dbReference type="PANTHER" id="PTHR43562">
    <property type="entry name" value="NAPA-TYPE SODIUM/HYDROGEN ANTIPORTER"/>
    <property type="match status" value="1"/>
</dbReference>
<reference evidence="12" key="1">
    <citation type="submission" date="2021-04" db="EMBL/GenBank/DDBJ databases">
        <title>Draft genome sequence of Xylanibacillus composti strain K13.</title>
        <authorList>
            <person name="Uke A."/>
            <person name="Chhe C."/>
            <person name="Baramee S."/>
            <person name="Kosugi A."/>
        </authorList>
    </citation>
    <scope>NUCLEOTIDE SEQUENCE</scope>
    <source>
        <strain evidence="12">K13</strain>
    </source>
</reference>
<keyword evidence="13" id="KW-1185">Reference proteome</keyword>
<evidence type="ECO:0000256" key="8">
    <source>
        <dbReference type="ARBA" id="ARBA00023136"/>
    </source>
</evidence>
<feature type="transmembrane region" description="Helical" evidence="9">
    <location>
        <begin position="193"/>
        <end position="213"/>
    </location>
</feature>
<evidence type="ECO:0000256" key="9">
    <source>
        <dbReference type="SAM" id="Phobius"/>
    </source>
</evidence>
<accession>A0A8J4H6T1</accession>
<dbReference type="InterPro" id="IPR038770">
    <property type="entry name" value="Na+/solute_symporter_sf"/>
</dbReference>
<dbReference type="Gene3D" id="3.40.50.720">
    <property type="entry name" value="NAD(P)-binding Rossmann-like Domain"/>
    <property type="match status" value="1"/>
</dbReference>
<dbReference type="InterPro" id="IPR036721">
    <property type="entry name" value="RCK_C_sf"/>
</dbReference>
<feature type="transmembrane region" description="Helical" evidence="9">
    <location>
        <begin position="225"/>
        <end position="243"/>
    </location>
</feature>
<feature type="domain" description="RCK N-terminal" evidence="10">
    <location>
        <begin position="398"/>
        <end position="518"/>
    </location>
</feature>
<dbReference type="GO" id="GO:0016020">
    <property type="term" value="C:membrane"/>
    <property type="evidence" value="ECO:0007669"/>
    <property type="project" value="UniProtKB-SubCell"/>
</dbReference>